<organism evidence="1 2">
    <name type="scientific">Aromia moschata</name>
    <dbReference type="NCBI Taxonomy" id="1265417"/>
    <lineage>
        <taxon>Eukaryota</taxon>
        <taxon>Metazoa</taxon>
        <taxon>Ecdysozoa</taxon>
        <taxon>Arthropoda</taxon>
        <taxon>Hexapoda</taxon>
        <taxon>Insecta</taxon>
        <taxon>Pterygota</taxon>
        <taxon>Neoptera</taxon>
        <taxon>Endopterygota</taxon>
        <taxon>Coleoptera</taxon>
        <taxon>Polyphaga</taxon>
        <taxon>Cucujiformia</taxon>
        <taxon>Chrysomeloidea</taxon>
        <taxon>Cerambycidae</taxon>
        <taxon>Cerambycinae</taxon>
        <taxon>Callichromatini</taxon>
        <taxon>Aromia</taxon>
    </lineage>
</organism>
<dbReference type="GO" id="GO:0030687">
    <property type="term" value="C:preribosome, large subunit precursor"/>
    <property type="evidence" value="ECO:0007669"/>
    <property type="project" value="TreeGrafter"/>
</dbReference>
<name>A0AAV8XCU7_9CUCU</name>
<gene>
    <name evidence="1" type="ORF">NQ318_001494</name>
</gene>
<dbReference type="EMBL" id="JAPWTK010000760">
    <property type="protein sequence ID" value="KAJ8936301.1"/>
    <property type="molecule type" value="Genomic_DNA"/>
</dbReference>
<dbReference type="PANTHER" id="PTHR13182">
    <property type="entry name" value="ZINC FINGER PROTEIN 622"/>
    <property type="match status" value="1"/>
</dbReference>
<dbReference type="InterPro" id="IPR036236">
    <property type="entry name" value="Znf_C2H2_sf"/>
</dbReference>
<proteinExistence type="predicted"/>
<dbReference type="InterPro" id="IPR040025">
    <property type="entry name" value="Znf622/Rei1/Reh1"/>
</dbReference>
<reference evidence="1" key="1">
    <citation type="journal article" date="2023" name="Insect Mol. Biol.">
        <title>Genome sequencing provides insights into the evolution of gene families encoding plant cell wall-degrading enzymes in longhorned beetles.</title>
        <authorList>
            <person name="Shin N.R."/>
            <person name="Okamura Y."/>
            <person name="Kirsch R."/>
            <person name="Pauchet Y."/>
        </authorList>
    </citation>
    <scope>NUCLEOTIDE SEQUENCE</scope>
    <source>
        <strain evidence="1">AMC_N1</strain>
    </source>
</reference>
<accession>A0AAV8XCU7</accession>
<dbReference type="PANTHER" id="PTHR13182:SF8">
    <property type="entry name" value="CYTOPLASMIC 60S SUBUNIT BIOGENESIS FACTOR ZNF622"/>
    <property type="match status" value="1"/>
</dbReference>
<protein>
    <recommendedName>
        <fullName evidence="3">C2H2-type domain-containing protein</fullName>
    </recommendedName>
</protein>
<keyword evidence="2" id="KW-1185">Reference proteome</keyword>
<evidence type="ECO:0008006" key="3">
    <source>
        <dbReference type="Google" id="ProtNLM"/>
    </source>
</evidence>
<sequence length="100" mass="11875">MENTHYGAPVYKMATVNTMKDCFTCITCRVLFKDAEFQRLHYKTDWHRYNLKRKVAELPPVTSEEFQRRVQNQRKVDEDLKQDKSVHCSACRKTFGNQNA</sequence>
<evidence type="ECO:0000313" key="1">
    <source>
        <dbReference type="EMBL" id="KAJ8936301.1"/>
    </source>
</evidence>
<evidence type="ECO:0000313" key="2">
    <source>
        <dbReference type="Proteomes" id="UP001162162"/>
    </source>
</evidence>
<dbReference type="SUPFAM" id="SSF57667">
    <property type="entry name" value="beta-beta-alpha zinc fingers"/>
    <property type="match status" value="1"/>
</dbReference>
<dbReference type="GO" id="GO:0042273">
    <property type="term" value="P:ribosomal large subunit biogenesis"/>
    <property type="evidence" value="ECO:0007669"/>
    <property type="project" value="TreeGrafter"/>
</dbReference>
<dbReference type="AlphaFoldDB" id="A0AAV8XCU7"/>
<dbReference type="Proteomes" id="UP001162162">
    <property type="component" value="Unassembled WGS sequence"/>
</dbReference>
<comment type="caution">
    <text evidence="1">The sequence shown here is derived from an EMBL/GenBank/DDBJ whole genome shotgun (WGS) entry which is preliminary data.</text>
</comment>